<name>A0A0U4WI79_9BACL</name>
<dbReference type="EMBL" id="AP017312">
    <property type="protein sequence ID" value="BAU28344.1"/>
    <property type="molecule type" value="Genomic_DNA"/>
</dbReference>
<sequence length="54" mass="6722">MIEVVEFIFHAIVMFFRVLFRLIFNPVTEFFFNLWDVCDLFKSRKDKEDKKRTD</sequence>
<dbReference type="Proteomes" id="UP000217696">
    <property type="component" value="Chromosome"/>
</dbReference>
<accession>A0A0U4WI79</accession>
<evidence type="ECO:0000313" key="1">
    <source>
        <dbReference type="EMBL" id="BAU28344.1"/>
    </source>
</evidence>
<proteinExistence type="predicted"/>
<reference evidence="1 2" key="1">
    <citation type="submission" date="2015-12" db="EMBL/GenBank/DDBJ databases">
        <title>Genome sequence of Aneurinibacillus soli.</title>
        <authorList>
            <person name="Lee J.S."/>
            <person name="Lee K.C."/>
            <person name="Kim K.K."/>
            <person name="Lee B.W."/>
        </authorList>
    </citation>
    <scope>NUCLEOTIDE SEQUENCE [LARGE SCALE GENOMIC DNA]</scope>
    <source>
        <strain evidence="1 2">CB4</strain>
    </source>
</reference>
<dbReference type="AlphaFoldDB" id="A0A0U4WI79"/>
<dbReference type="KEGG" id="asoc:CB4_02518"/>
<gene>
    <name evidence="1" type="ORF">CB4_02518</name>
</gene>
<evidence type="ECO:0000313" key="2">
    <source>
        <dbReference type="Proteomes" id="UP000217696"/>
    </source>
</evidence>
<organism evidence="1 2">
    <name type="scientific">Aneurinibacillus soli</name>
    <dbReference type="NCBI Taxonomy" id="1500254"/>
    <lineage>
        <taxon>Bacteria</taxon>
        <taxon>Bacillati</taxon>
        <taxon>Bacillota</taxon>
        <taxon>Bacilli</taxon>
        <taxon>Bacillales</taxon>
        <taxon>Paenibacillaceae</taxon>
        <taxon>Aneurinibacillus group</taxon>
        <taxon>Aneurinibacillus</taxon>
    </lineage>
</organism>
<protein>
    <submittedName>
        <fullName evidence="1">Uncharacterized protein</fullName>
    </submittedName>
</protein>
<keyword evidence="2" id="KW-1185">Reference proteome</keyword>